<proteinExistence type="predicted"/>
<accession>A0A382L3W1</accession>
<dbReference type="GO" id="GO:0016757">
    <property type="term" value="F:glycosyltransferase activity"/>
    <property type="evidence" value="ECO:0007669"/>
    <property type="project" value="TreeGrafter"/>
</dbReference>
<protein>
    <recommendedName>
        <fullName evidence="2">Glycosyltransferase family 28 N-terminal domain-containing protein</fullName>
    </recommendedName>
</protein>
<gene>
    <name evidence="1" type="ORF">METZ01_LOCUS284522</name>
</gene>
<name>A0A382L3W1_9ZZZZ</name>
<dbReference type="PANTHER" id="PTHR21015:SF22">
    <property type="entry name" value="GLYCOSYLTRANSFERASE"/>
    <property type="match status" value="1"/>
</dbReference>
<organism evidence="1">
    <name type="scientific">marine metagenome</name>
    <dbReference type="NCBI Taxonomy" id="408172"/>
    <lineage>
        <taxon>unclassified sequences</taxon>
        <taxon>metagenomes</taxon>
        <taxon>ecological metagenomes</taxon>
    </lineage>
</organism>
<dbReference type="AlphaFoldDB" id="A0A382L3W1"/>
<dbReference type="Gene3D" id="3.40.50.2000">
    <property type="entry name" value="Glycogen Phosphorylase B"/>
    <property type="match status" value="1"/>
</dbReference>
<dbReference type="SUPFAM" id="SSF53756">
    <property type="entry name" value="UDP-Glycosyltransferase/glycogen phosphorylase"/>
    <property type="match status" value="1"/>
</dbReference>
<reference evidence="1" key="1">
    <citation type="submission" date="2018-05" db="EMBL/GenBank/DDBJ databases">
        <authorList>
            <person name="Lanie J.A."/>
            <person name="Ng W.-L."/>
            <person name="Kazmierczak K.M."/>
            <person name="Andrzejewski T.M."/>
            <person name="Davidsen T.M."/>
            <person name="Wayne K.J."/>
            <person name="Tettelin H."/>
            <person name="Glass J.I."/>
            <person name="Rusch D."/>
            <person name="Podicherti R."/>
            <person name="Tsui H.-C.T."/>
            <person name="Winkler M.E."/>
        </authorList>
    </citation>
    <scope>NUCLEOTIDE SEQUENCE</scope>
</reference>
<sequence>MFFRPDVILSTGGYGSIPACIAGRLLQLPLVIFLPDIEPGLAVKFESRIATHIATSTKNNNTNLSKKKLSVTGYPVRKRFNELTTDSARITMGLEDNETVLFV</sequence>
<evidence type="ECO:0008006" key="2">
    <source>
        <dbReference type="Google" id="ProtNLM"/>
    </source>
</evidence>
<feature type="non-terminal residue" evidence="1">
    <location>
        <position position="103"/>
    </location>
</feature>
<dbReference type="EMBL" id="UINC01084743">
    <property type="protein sequence ID" value="SVC31668.1"/>
    <property type="molecule type" value="Genomic_DNA"/>
</dbReference>
<dbReference type="PANTHER" id="PTHR21015">
    <property type="entry name" value="UDP-N-ACETYLGLUCOSAMINE--N-ACETYLMURAMYL-(PENTAPEPTIDE) PYROPHOSPHORYL-UNDECAPRENOL N-ACETYLGLUCOSAMINE TRANSFERASE 1"/>
    <property type="match status" value="1"/>
</dbReference>
<evidence type="ECO:0000313" key="1">
    <source>
        <dbReference type="EMBL" id="SVC31668.1"/>
    </source>
</evidence>